<dbReference type="Proteomes" id="UP001500618">
    <property type="component" value="Unassembled WGS sequence"/>
</dbReference>
<protein>
    <recommendedName>
        <fullName evidence="8">ArnT-like N-terminal domain-containing protein</fullName>
    </recommendedName>
</protein>
<keyword evidence="3" id="KW-0808">Transferase</keyword>
<proteinExistence type="predicted"/>
<evidence type="ECO:0000313" key="9">
    <source>
        <dbReference type="EMBL" id="GAA1662075.1"/>
    </source>
</evidence>
<feature type="transmembrane region" description="Helical" evidence="7">
    <location>
        <begin position="464"/>
        <end position="483"/>
    </location>
</feature>
<feature type="transmembrane region" description="Helical" evidence="7">
    <location>
        <begin position="182"/>
        <end position="203"/>
    </location>
</feature>
<feature type="transmembrane region" description="Helical" evidence="7">
    <location>
        <begin position="495"/>
        <end position="515"/>
    </location>
</feature>
<keyword evidence="10" id="KW-1185">Reference proteome</keyword>
<feature type="transmembrane region" description="Helical" evidence="7">
    <location>
        <begin position="30"/>
        <end position="49"/>
    </location>
</feature>
<feature type="transmembrane region" description="Helical" evidence="7">
    <location>
        <begin position="56"/>
        <end position="75"/>
    </location>
</feature>
<reference evidence="9 10" key="1">
    <citation type="journal article" date="2019" name="Int. J. Syst. Evol. Microbiol.">
        <title>The Global Catalogue of Microorganisms (GCM) 10K type strain sequencing project: providing services to taxonomists for standard genome sequencing and annotation.</title>
        <authorList>
            <consortium name="The Broad Institute Genomics Platform"/>
            <consortium name="The Broad Institute Genome Sequencing Center for Infectious Disease"/>
            <person name="Wu L."/>
            <person name="Ma J."/>
        </authorList>
    </citation>
    <scope>NUCLEOTIDE SEQUENCE [LARGE SCALE GENOMIC DNA]</scope>
    <source>
        <strain evidence="9 10">JCM 14718</strain>
    </source>
</reference>
<keyword evidence="6 7" id="KW-0472">Membrane</keyword>
<comment type="subcellular location">
    <subcellularLocation>
        <location evidence="1">Endomembrane system</location>
        <topology evidence="1">Multi-pass membrane protein</topology>
    </subcellularLocation>
</comment>
<gene>
    <name evidence="9" type="ORF">GCM10009765_09430</name>
</gene>
<dbReference type="EMBL" id="BAAANY010000003">
    <property type="protein sequence ID" value="GAA1662075.1"/>
    <property type="molecule type" value="Genomic_DNA"/>
</dbReference>
<evidence type="ECO:0000256" key="3">
    <source>
        <dbReference type="ARBA" id="ARBA00022679"/>
    </source>
</evidence>
<sequence>MIALLLVVVVAVEAAFVARLHKWCGAKAVVRVAVLGTALIFTFVALFSVPHLLTRTAMVVAWAVAALALGGYLAYRLRDRFGEARDLPRKCWQAIRRTAAGFTLVEWVGGGFLVVMLLGEFVSAIYALPTSLDSQAYHLPRVEHWRVDASVEPYPAAIVRQVLYTPGAEYLMLVVRLLSDSVRLGSLVAWAATAGIAVVSHRVAGQLGLGRTGRMAAAIVVSTVPILVLQASSALNDPVLAFFLLCFVSLVLELRNGGGGWRLAAITGLGLGCCILVKSTAFPICAGFGLWWAYLLIRRGWRGVGWGALAGALAGVIFAPYMLMMYSVWGSPLGGGDFVTETTMRRHGPLSIALNAIKFGASEMFTSNDSATQVVCLNTRRAARIFGLSLNDPLTSFFNADFRCQFQLGEMVAPAPLQVVLILTAVIVVLWLGNALHRMYAAAVLVGGLLVINILAYQVWINRLLMPLMLLALLLLPVAVSLLAAKRPWLREYRLAIGGALVALVMIGGAEAMAFGDPRPAYRLGILFSQPADPVPSLLPSTRALVAGIEQVKKSGAKVVGLSEFENSQEYAIWVGLGASQDKVRLVAMKSVIPKLQEDTSQVDAVLCVQVKVSDCADVLPAGWNVQVHTDPESSVIAVVALSPKLATSAPGSGAGQPGSGKLPR</sequence>
<evidence type="ECO:0000256" key="6">
    <source>
        <dbReference type="ARBA" id="ARBA00023136"/>
    </source>
</evidence>
<evidence type="ECO:0000256" key="5">
    <source>
        <dbReference type="ARBA" id="ARBA00022989"/>
    </source>
</evidence>
<feature type="transmembrane region" description="Helical" evidence="7">
    <location>
        <begin position="415"/>
        <end position="433"/>
    </location>
</feature>
<evidence type="ECO:0000256" key="7">
    <source>
        <dbReference type="SAM" id="Phobius"/>
    </source>
</evidence>
<evidence type="ECO:0000313" key="10">
    <source>
        <dbReference type="Proteomes" id="UP001500618"/>
    </source>
</evidence>
<evidence type="ECO:0000256" key="2">
    <source>
        <dbReference type="ARBA" id="ARBA00022676"/>
    </source>
</evidence>
<dbReference type="RefSeq" id="WP_344307460.1">
    <property type="nucleotide sequence ID" value="NZ_BAAANY010000003.1"/>
</dbReference>
<feature type="transmembrane region" description="Helical" evidence="7">
    <location>
        <begin position="107"/>
        <end position="128"/>
    </location>
</feature>
<feature type="transmembrane region" description="Helical" evidence="7">
    <location>
        <begin position="215"/>
        <end position="232"/>
    </location>
</feature>
<comment type="caution">
    <text evidence="9">The sequence shown here is derived from an EMBL/GenBank/DDBJ whole genome shotgun (WGS) entry which is preliminary data.</text>
</comment>
<keyword evidence="5 7" id="KW-1133">Transmembrane helix</keyword>
<evidence type="ECO:0000259" key="8">
    <source>
        <dbReference type="Pfam" id="PF02366"/>
    </source>
</evidence>
<feature type="transmembrane region" description="Helical" evidence="7">
    <location>
        <begin position="263"/>
        <end position="294"/>
    </location>
</feature>
<feature type="domain" description="ArnT-like N-terminal" evidence="8">
    <location>
        <begin position="192"/>
        <end position="302"/>
    </location>
</feature>
<evidence type="ECO:0000256" key="4">
    <source>
        <dbReference type="ARBA" id="ARBA00022692"/>
    </source>
</evidence>
<feature type="transmembrane region" description="Helical" evidence="7">
    <location>
        <begin position="440"/>
        <end position="458"/>
    </location>
</feature>
<name>A0ABN2FZK5_9ACTN</name>
<keyword evidence="2" id="KW-0328">Glycosyltransferase</keyword>
<feature type="transmembrane region" description="Helical" evidence="7">
    <location>
        <begin position="306"/>
        <end position="329"/>
    </location>
</feature>
<organism evidence="9 10">
    <name type="scientific">Fodinicola feengrottensis</name>
    <dbReference type="NCBI Taxonomy" id="435914"/>
    <lineage>
        <taxon>Bacteria</taxon>
        <taxon>Bacillati</taxon>
        <taxon>Actinomycetota</taxon>
        <taxon>Actinomycetes</taxon>
        <taxon>Mycobacteriales</taxon>
        <taxon>Fodinicola</taxon>
    </lineage>
</organism>
<dbReference type="Pfam" id="PF02366">
    <property type="entry name" value="PMT"/>
    <property type="match status" value="1"/>
</dbReference>
<evidence type="ECO:0000256" key="1">
    <source>
        <dbReference type="ARBA" id="ARBA00004127"/>
    </source>
</evidence>
<keyword evidence="4 7" id="KW-0812">Transmembrane</keyword>
<accession>A0ABN2FZK5</accession>
<dbReference type="InterPro" id="IPR003342">
    <property type="entry name" value="ArnT-like_N"/>
</dbReference>